<dbReference type="PANTHER" id="PTHR47023:SF1">
    <property type="entry name" value="SEX PEPTIDE RECEPTOR"/>
    <property type="match status" value="1"/>
</dbReference>
<comment type="similarity">
    <text evidence="2">Belongs to the G-protein coupled receptor 1 family.</text>
</comment>
<dbReference type="Proteomes" id="UP000075883">
    <property type="component" value="Unassembled WGS sequence"/>
</dbReference>
<dbReference type="SUPFAM" id="SSF81321">
    <property type="entry name" value="Family A G protein-coupled receptor-like"/>
    <property type="match status" value="1"/>
</dbReference>
<feature type="transmembrane region" description="Helical" evidence="6">
    <location>
        <begin position="261"/>
        <end position="284"/>
    </location>
</feature>
<dbReference type="PROSITE" id="PS50262">
    <property type="entry name" value="G_PROTEIN_RECEP_F1_2"/>
    <property type="match status" value="1"/>
</dbReference>
<dbReference type="PANTHER" id="PTHR47023">
    <property type="entry name" value="SEX PEPTIDE RECEPTOR"/>
    <property type="match status" value="1"/>
</dbReference>
<keyword evidence="9" id="KW-1185">Reference proteome</keyword>
<evidence type="ECO:0000256" key="3">
    <source>
        <dbReference type="ARBA" id="ARBA00022692"/>
    </source>
</evidence>
<feature type="transmembrane region" description="Helical" evidence="6">
    <location>
        <begin position="120"/>
        <end position="143"/>
    </location>
</feature>
<keyword evidence="5 6" id="KW-0472">Membrane</keyword>
<dbReference type="PRINTS" id="PR00237">
    <property type="entry name" value="GPCRRHODOPSN"/>
</dbReference>
<dbReference type="EnsemblMetazoa" id="ACUA001535-RA">
    <property type="protein sequence ID" value="ACUA001535-PA"/>
    <property type="gene ID" value="ACUA001535"/>
</dbReference>
<protein>
    <recommendedName>
        <fullName evidence="7">G-protein coupled receptors family 1 profile domain-containing protein</fullName>
    </recommendedName>
</protein>
<dbReference type="Pfam" id="PF10324">
    <property type="entry name" value="7TM_GPCR_Srw"/>
    <property type="match status" value="2"/>
</dbReference>
<dbReference type="InterPro" id="IPR019427">
    <property type="entry name" value="7TM_GPCR_serpentine_rcpt_Srw"/>
</dbReference>
<proteinExistence type="inferred from homology"/>
<accession>A0A182LTG4</accession>
<keyword evidence="3 6" id="KW-0812">Transmembrane</keyword>
<feature type="transmembrane region" description="Helical" evidence="6">
    <location>
        <begin position="354"/>
        <end position="379"/>
    </location>
</feature>
<feature type="transmembrane region" description="Helical" evidence="6">
    <location>
        <begin position="155"/>
        <end position="178"/>
    </location>
</feature>
<feature type="transmembrane region" description="Helical" evidence="6">
    <location>
        <begin position="317"/>
        <end position="342"/>
    </location>
</feature>
<evidence type="ECO:0000256" key="4">
    <source>
        <dbReference type="ARBA" id="ARBA00022989"/>
    </source>
</evidence>
<dbReference type="GO" id="GO:0008528">
    <property type="term" value="F:G protein-coupled peptide receptor activity"/>
    <property type="evidence" value="ECO:0007669"/>
    <property type="project" value="InterPro"/>
</dbReference>
<dbReference type="Gene3D" id="1.20.1070.10">
    <property type="entry name" value="Rhodopsin 7-helix transmembrane proteins"/>
    <property type="match status" value="2"/>
</dbReference>
<evidence type="ECO:0000256" key="1">
    <source>
        <dbReference type="ARBA" id="ARBA00004370"/>
    </source>
</evidence>
<name>A0A182LTG4_9DIPT</name>
<dbReference type="STRING" id="139723.A0A182LTG4"/>
<sequence>MDMEKIADQHHLLLRGADHRYVSNMIDAGNGQPSIGQSLNAPDVAGVYYYFNETMPLQTDDPNFKPASVQQLNSSSFYGTQTNEYDNDTTYSYYNCAAFEGNTTYLNVSCETILNYSLPLYGYCIPVLLVITLAANSLIIIILKKRTMASPTNFILMAMAVCDMFTLLFPAPGLMYMYTFGNHYKPLAPVIACYVWNALNEILPAMCHTASVWLTLALAVQRSYSLVTIEWNGQPTNVCHVETANWVHEYASEDFYYTFYFSFRILFVHLIPCASLVALNVLLFRAMKQAQQKRERLFKDNKKRESKRVRDSNCTTLMLIVVVTVFLVVEIPLGVITALHIISSLLFEFLDYYIANLFILFANFFLIVSYPINFAIYCGMSRQFRETFKELFCKSGSAQMKVQKECGSSKYSLVNGPRTFTNETVI</sequence>
<keyword evidence="4 6" id="KW-1133">Transmembrane helix</keyword>
<evidence type="ECO:0000313" key="9">
    <source>
        <dbReference type="Proteomes" id="UP000075883"/>
    </source>
</evidence>
<reference evidence="8" key="2">
    <citation type="submission" date="2020-05" db="UniProtKB">
        <authorList>
            <consortium name="EnsemblMetazoa"/>
        </authorList>
    </citation>
    <scope>IDENTIFICATION</scope>
    <source>
        <strain evidence="8">A-37</strain>
    </source>
</reference>
<dbReference type="InterPro" id="IPR017452">
    <property type="entry name" value="GPCR_Rhodpsn_7TM"/>
</dbReference>
<organism evidence="8 9">
    <name type="scientific">Anopheles culicifacies</name>
    <dbReference type="NCBI Taxonomy" id="139723"/>
    <lineage>
        <taxon>Eukaryota</taxon>
        <taxon>Metazoa</taxon>
        <taxon>Ecdysozoa</taxon>
        <taxon>Arthropoda</taxon>
        <taxon>Hexapoda</taxon>
        <taxon>Insecta</taxon>
        <taxon>Pterygota</taxon>
        <taxon>Neoptera</taxon>
        <taxon>Endopterygota</taxon>
        <taxon>Diptera</taxon>
        <taxon>Nematocera</taxon>
        <taxon>Culicoidea</taxon>
        <taxon>Culicidae</taxon>
        <taxon>Anophelinae</taxon>
        <taxon>Anopheles</taxon>
        <taxon>culicifacies species complex</taxon>
    </lineage>
</organism>
<feature type="domain" description="G-protein coupled receptors family 1 profile" evidence="7">
    <location>
        <begin position="135"/>
        <end position="377"/>
    </location>
</feature>
<dbReference type="VEuPathDB" id="VectorBase:ACUA001535"/>
<evidence type="ECO:0000256" key="2">
    <source>
        <dbReference type="ARBA" id="ARBA00010663"/>
    </source>
</evidence>
<dbReference type="EMBL" id="AXCM01012874">
    <property type="status" value="NOT_ANNOTATED_CDS"/>
    <property type="molecule type" value="Genomic_DNA"/>
</dbReference>
<dbReference type="AlphaFoldDB" id="A0A182LTG4"/>
<dbReference type="InterPro" id="IPR000276">
    <property type="entry name" value="GPCR_Rhodpsn"/>
</dbReference>
<dbReference type="GO" id="GO:0016020">
    <property type="term" value="C:membrane"/>
    <property type="evidence" value="ECO:0007669"/>
    <property type="project" value="UniProtKB-SubCell"/>
</dbReference>
<evidence type="ECO:0000256" key="5">
    <source>
        <dbReference type="ARBA" id="ARBA00023136"/>
    </source>
</evidence>
<reference evidence="9" key="1">
    <citation type="submission" date="2013-09" db="EMBL/GenBank/DDBJ databases">
        <title>The Genome Sequence of Anopheles culicifacies species A.</title>
        <authorList>
            <consortium name="The Broad Institute Genomics Platform"/>
            <person name="Neafsey D.E."/>
            <person name="Besansky N."/>
            <person name="Howell P."/>
            <person name="Walton C."/>
            <person name="Young S.K."/>
            <person name="Zeng Q."/>
            <person name="Gargeya S."/>
            <person name="Fitzgerald M."/>
            <person name="Haas B."/>
            <person name="Abouelleil A."/>
            <person name="Allen A.W."/>
            <person name="Alvarado L."/>
            <person name="Arachchi H.M."/>
            <person name="Berlin A.M."/>
            <person name="Chapman S.B."/>
            <person name="Gainer-Dewar J."/>
            <person name="Goldberg J."/>
            <person name="Griggs A."/>
            <person name="Gujja S."/>
            <person name="Hansen M."/>
            <person name="Howarth C."/>
            <person name="Imamovic A."/>
            <person name="Ireland A."/>
            <person name="Larimer J."/>
            <person name="McCowan C."/>
            <person name="Murphy C."/>
            <person name="Pearson M."/>
            <person name="Poon T.W."/>
            <person name="Priest M."/>
            <person name="Roberts A."/>
            <person name="Saif S."/>
            <person name="Shea T."/>
            <person name="Sisk P."/>
            <person name="Sykes S."/>
            <person name="Wortman J."/>
            <person name="Nusbaum C."/>
            <person name="Birren B."/>
        </authorList>
    </citation>
    <scope>NUCLEOTIDE SEQUENCE [LARGE SCALE GENOMIC DNA]</scope>
    <source>
        <strain evidence="9">A-37</strain>
    </source>
</reference>
<evidence type="ECO:0000256" key="6">
    <source>
        <dbReference type="SAM" id="Phobius"/>
    </source>
</evidence>
<dbReference type="CDD" id="cd14978">
    <property type="entry name" value="7tmA_FMRFamide_R-like"/>
    <property type="match status" value="1"/>
</dbReference>
<evidence type="ECO:0000259" key="7">
    <source>
        <dbReference type="PROSITE" id="PS50262"/>
    </source>
</evidence>
<dbReference type="InterPro" id="IPR053071">
    <property type="entry name" value="GPCR1-related_rcpt"/>
</dbReference>
<evidence type="ECO:0000313" key="8">
    <source>
        <dbReference type="EnsemblMetazoa" id="ACUA001535-PA"/>
    </source>
</evidence>
<comment type="subcellular location">
    <subcellularLocation>
        <location evidence="1">Membrane</location>
    </subcellularLocation>
</comment>